<comment type="caution">
    <text evidence="1">The sequence shown here is derived from an EMBL/GenBank/DDBJ whole genome shotgun (WGS) entry which is preliminary data.</text>
</comment>
<protein>
    <recommendedName>
        <fullName evidence="5">Phosphonate metabolism protein</fullName>
    </recommendedName>
</protein>
<name>A0A358HZ13_9PROT</name>
<dbReference type="Proteomes" id="UP000264179">
    <property type="component" value="Unassembled WGS sequence"/>
</dbReference>
<dbReference type="InterPro" id="IPR009389">
    <property type="entry name" value="DUF1045"/>
</dbReference>
<evidence type="ECO:0008006" key="5">
    <source>
        <dbReference type="Google" id="ProtNLM"/>
    </source>
</evidence>
<gene>
    <name evidence="1" type="ORF">DEF21_21205</name>
    <name evidence="2" type="ORF">DHR80_18815</name>
</gene>
<evidence type="ECO:0000313" key="4">
    <source>
        <dbReference type="Proteomes" id="UP000264753"/>
    </source>
</evidence>
<dbReference type="EMBL" id="DOOG01000168">
    <property type="protein sequence ID" value="HBV00400.1"/>
    <property type="molecule type" value="Genomic_DNA"/>
</dbReference>
<dbReference type="EMBL" id="DPOP01000146">
    <property type="protein sequence ID" value="HCW69211.1"/>
    <property type="molecule type" value="Genomic_DNA"/>
</dbReference>
<evidence type="ECO:0000313" key="2">
    <source>
        <dbReference type="EMBL" id="HCW69211.1"/>
    </source>
</evidence>
<evidence type="ECO:0000313" key="1">
    <source>
        <dbReference type="EMBL" id="HBV00400.1"/>
    </source>
</evidence>
<dbReference type="Proteomes" id="UP000264753">
    <property type="component" value="Unassembled WGS sequence"/>
</dbReference>
<dbReference type="PIRSF" id="PIRSF033328">
    <property type="entry name" value="Phest_Mll4975"/>
    <property type="match status" value="1"/>
</dbReference>
<proteinExistence type="predicted"/>
<accession>A0A358HZ13</accession>
<dbReference type="AlphaFoldDB" id="A0A358HZ13"/>
<evidence type="ECO:0000313" key="3">
    <source>
        <dbReference type="Proteomes" id="UP000264179"/>
    </source>
</evidence>
<organism evidence="1 4">
    <name type="scientific">Thalassospira lucentensis</name>
    <dbReference type="NCBI Taxonomy" id="168935"/>
    <lineage>
        <taxon>Bacteria</taxon>
        <taxon>Pseudomonadati</taxon>
        <taxon>Pseudomonadota</taxon>
        <taxon>Alphaproteobacteria</taxon>
        <taxon>Rhodospirillales</taxon>
        <taxon>Thalassospiraceae</taxon>
        <taxon>Thalassospira</taxon>
    </lineage>
</organism>
<dbReference type="Pfam" id="PF06299">
    <property type="entry name" value="DUF1045"/>
    <property type="match status" value="1"/>
</dbReference>
<dbReference type="NCBIfam" id="TIGR03223">
    <property type="entry name" value="Phn_opern_protn"/>
    <property type="match status" value="1"/>
</dbReference>
<dbReference type="RefSeq" id="WP_277278694.1">
    <property type="nucleotide sequence ID" value="NZ_DOOG01000168.1"/>
</dbReference>
<sequence length="232" mass="25425">MNDYQRYALYFAPHAESDLGTFGNGWLGREPAQDIDLTRPEISGLNANDIIVATTSPTRYGFHGTLKPPFALRNGQGRSGLEAAVERLCADAAPITCGPLILKSIGQFLALVPTKPVAPLENLAGMLVRSLDGFRKPEDMAAMNKRRAAGLTERQEGYLVAWGYPYVMEEFRFHLTLSNKLAPEQLARFEESLGPLVAPLCDAPFQIDDICLFGDPGNGKPFRLLKRFALAG</sequence>
<dbReference type="Gene3D" id="3.90.1140.10">
    <property type="entry name" value="Cyclic phosphodiesterase"/>
    <property type="match status" value="1"/>
</dbReference>
<reference evidence="3 4" key="1">
    <citation type="journal article" date="2018" name="Nat. Biotechnol.">
        <title>A standardized bacterial taxonomy based on genome phylogeny substantially revises the tree of life.</title>
        <authorList>
            <person name="Parks D.H."/>
            <person name="Chuvochina M."/>
            <person name="Waite D.W."/>
            <person name="Rinke C."/>
            <person name="Skarshewski A."/>
            <person name="Chaumeil P.A."/>
            <person name="Hugenholtz P."/>
        </authorList>
    </citation>
    <scope>NUCLEOTIDE SEQUENCE [LARGE SCALE GENOMIC DNA]</scope>
    <source>
        <strain evidence="1">UBA8707</strain>
        <strain evidence="2">UBA9881</strain>
    </source>
</reference>